<dbReference type="InterPro" id="IPR035093">
    <property type="entry name" value="RelE/ParE_toxin_dom_sf"/>
</dbReference>
<dbReference type="Gene3D" id="3.30.2310.20">
    <property type="entry name" value="RelE-like"/>
    <property type="match status" value="1"/>
</dbReference>
<evidence type="ECO:0000256" key="1">
    <source>
        <dbReference type="ARBA" id="ARBA00022649"/>
    </source>
</evidence>
<evidence type="ECO:0000313" key="2">
    <source>
        <dbReference type="EMBL" id="ARN76782.1"/>
    </source>
</evidence>
<evidence type="ECO:0000313" key="3">
    <source>
        <dbReference type="Proteomes" id="UP000193431"/>
    </source>
</evidence>
<reference evidence="2 3" key="1">
    <citation type="submission" date="2016-11" db="EMBL/GenBank/DDBJ databases">
        <title>Trade-off between light-utilization and light-protection in marine flavobacteria.</title>
        <authorList>
            <person name="Kumagai Y."/>
        </authorList>
    </citation>
    <scope>NUCLEOTIDE SEQUENCE [LARGE SCALE GENOMIC DNA]</scope>
    <source>
        <strain evidence="2 3">JCM 13191</strain>
    </source>
</reference>
<proteinExistence type="predicted"/>
<dbReference type="STRING" id="331648.BST97_01505"/>
<dbReference type="OrthoDB" id="1031021at2"/>
<gene>
    <name evidence="2" type="ORF">BST97_01505</name>
</gene>
<keyword evidence="3" id="KW-1185">Reference proteome</keyword>
<dbReference type="Pfam" id="PF05016">
    <property type="entry name" value="ParE_toxin"/>
    <property type="match status" value="1"/>
</dbReference>
<dbReference type="AlphaFoldDB" id="A0A1W6MGT1"/>
<keyword evidence="1" id="KW-1277">Toxin-antitoxin system</keyword>
<sequence length="105" mass="12536">MELKVLWLQLAEVKLVEIYNYYKVKAGKRIARDIINGIVDTTEVLSNQPEIGQIEENLKHRKIEYRYLIHTNYKKVYWINTKSKRVEIANVFDTRQDPQKIAQTK</sequence>
<dbReference type="Proteomes" id="UP000193431">
    <property type="component" value="Chromosome"/>
</dbReference>
<name>A0A1W6MGT1_9FLAO</name>
<dbReference type="InterPro" id="IPR007712">
    <property type="entry name" value="RelE/ParE_toxin"/>
</dbReference>
<protein>
    <submittedName>
        <fullName evidence="2">Plasmid stabilization protein</fullName>
    </submittedName>
</protein>
<organism evidence="2 3">
    <name type="scientific">Nonlabens spongiae</name>
    <dbReference type="NCBI Taxonomy" id="331648"/>
    <lineage>
        <taxon>Bacteria</taxon>
        <taxon>Pseudomonadati</taxon>
        <taxon>Bacteroidota</taxon>
        <taxon>Flavobacteriia</taxon>
        <taxon>Flavobacteriales</taxon>
        <taxon>Flavobacteriaceae</taxon>
        <taxon>Nonlabens</taxon>
    </lineage>
</organism>
<dbReference type="RefSeq" id="WP_085765582.1">
    <property type="nucleotide sequence ID" value="NZ_CP019344.1"/>
</dbReference>
<accession>A0A1W6MGT1</accession>
<dbReference type="EMBL" id="CP019344">
    <property type="protein sequence ID" value="ARN76782.1"/>
    <property type="molecule type" value="Genomic_DNA"/>
</dbReference>